<dbReference type="AlphaFoldDB" id="A0A2W5TWK5"/>
<proteinExistence type="predicted"/>
<dbReference type="Gene3D" id="3.60.15.10">
    <property type="entry name" value="Ribonuclease Z/Hydroxyacylglutathione hydrolase-like"/>
    <property type="match status" value="1"/>
</dbReference>
<protein>
    <recommendedName>
        <fullName evidence="2">Metallo-beta-lactamase domain-containing protein</fullName>
    </recommendedName>
</protein>
<feature type="chain" id="PRO_5016159876" description="Metallo-beta-lactamase domain-containing protein" evidence="1">
    <location>
        <begin position="27"/>
        <end position="242"/>
    </location>
</feature>
<reference evidence="3 4" key="1">
    <citation type="submission" date="2017-08" db="EMBL/GenBank/DDBJ databases">
        <title>Infants hospitalized years apart are colonized by the same room-sourced microbial strains.</title>
        <authorList>
            <person name="Brooks B."/>
            <person name="Olm M.R."/>
            <person name="Firek B.A."/>
            <person name="Baker R."/>
            <person name="Thomas B.C."/>
            <person name="Morowitz M.J."/>
            <person name="Banfield J.F."/>
        </authorList>
    </citation>
    <scope>NUCLEOTIDE SEQUENCE [LARGE SCALE GENOMIC DNA]</scope>
    <source>
        <strain evidence="3">S2_003_000_R2_14</strain>
    </source>
</reference>
<dbReference type="PANTHER" id="PTHR42951:SF17">
    <property type="entry name" value="METALLO-BETA-LACTAMASE DOMAIN-CONTAINING PROTEIN"/>
    <property type="match status" value="1"/>
</dbReference>
<evidence type="ECO:0000256" key="1">
    <source>
        <dbReference type="SAM" id="SignalP"/>
    </source>
</evidence>
<keyword evidence="1" id="KW-0732">Signal</keyword>
<name>A0A2W5TWK5_9BACT</name>
<evidence type="ECO:0000313" key="4">
    <source>
        <dbReference type="Proteomes" id="UP000249061"/>
    </source>
</evidence>
<accession>A0A2W5TWK5</accession>
<evidence type="ECO:0000313" key="3">
    <source>
        <dbReference type="EMBL" id="PZR17683.1"/>
    </source>
</evidence>
<sequence>MKRKLLIAVGVVVALLVIAGASIASAFAGLVPVPATAELGEGVTSVADGYVQAYIVPIGEGSAILIDCGQDPAGTAIKAQLAEKKLTVKAALITHGHADHTNGCAAFPGIEIASLENEKPVIEGLVAARGPVPKLLKNDPAKSPKVTRVLRDGDTLGFGEAVVQVFSMPGHTAGSAAYLTRGVLFVGDAASGVEGGTVRIAPWAFNDDGAQARESIEAMRKRLLDVKVRTVAFSHTGSLPSL</sequence>
<dbReference type="Proteomes" id="UP000249061">
    <property type="component" value="Unassembled WGS sequence"/>
</dbReference>
<feature type="domain" description="Metallo-beta-lactamase" evidence="2">
    <location>
        <begin position="50"/>
        <end position="235"/>
    </location>
</feature>
<organism evidence="3 4">
    <name type="scientific">Archangium gephyra</name>
    <dbReference type="NCBI Taxonomy" id="48"/>
    <lineage>
        <taxon>Bacteria</taxon>
        <taxon>Pseudomonadati</taxon>
        <taxon>Myxococcota</taxon>
        <taxon>Myxococcia</taxon>
        <taxon>Myxococcales</taxon>
        <taxon>Cystobacterineae</taxon>
        <taxon>Archangiaceae</taxon>
        <taxon>Archangium</taxon>
    </lineage>
</organism>
<gene>
    <name evidence="3" type="ORF">DI536_05080</name>
</gene>
<dbReference type="Pfam" id="PF00753">
    <property type="entry name" value="Lactamase_B"/>
    <property type="match status" value="1"/>
</dbReference>
<comment type="caution">
    <text evidence="3">The sequence shown here is derived from an EMBL/GenBank/DDBJ whole genome shotgun (WGS) entry which is preliminary data.</text>
</comment>
<evidence type="ECO:0000259" key="2">
    <source>
        <dbReference type="SMART" id="SM00849"/>
    </source>
</evidence>
<feature type="signal peptide" evidence="1">
    <location>
        <begin position="1"/>
        <end position="26"/>
    </location>
</feature>
<dbReference type="InterPro" id="IPR036866">
    <property type="entry name" value="RibonucZ/Hydroxyglut_hydro"/>
</dbReference>
<dbReference type="SMART" id="SM00849">
    <property type="entry name" value="Lactamase_B"/>
    <property type="match status" value="1"/>
</dbReference>
<dbReference type="InterPro" id="IPR001279">
    <property type="entry name" value="Metallo-B-lactamas"/>
</dbReference>
<dbReference type="EMBL" id="QFQP01000002">
    <property type="protein sequence ID" value="PZR17683.1"/>
    <property type="molecule type" value="Genomic_DNA"/>
</dbReference>
<dbReference type="InterPro" id="IPR050855">
    <property type="entry name" value="NDM-1-like"/>
</dbReference>
<dbReference type="PANTHER" id="PTHR42951">
    <property type="entry name" value="METALLO-BETA-LACTAMASE DOMAIN-CONTAINING"/>
    <property type="match status" value="1"/>
</dbReference>
<dbReference type="SUPFAM" id="SSF56281">
    <property type="entry name" value="Metallo-hydrolase/oxidoreductase"/>
    <property type="match status" value="1"/>
</dbReference>